<sequence>MKYIVLKTEDVEKYCSFEQQEQLMEICGDIHAGRFRAGKEEENRYLVVNVDEPYAHDVRTLIEEHEGEAVSFD</sequence>
<protein>
    <submittedName>
        <fullName evidence="1">Uncharacterized protein</fullName>
    </submittedName>
</protein>
<dbReference type="RefSeq" id="WP_120118304.1">
    <property type="nucleotide sequence ID" value="NZ_QYTW02000030.1"/>
</dbReference>
<name>A0A429X2E9_SIMTE</name>
<accession>A0A429X2E9</accession>
<comment type="caution">
    <text evidence="1">The sequence shown here is derived from an EMBL/GenBank/DDBJ whole genome shotgun (WGS) entry which is preliminary data.</text>
</comment>
<proteinExistence type="predicted"/>
<dbReference type="OrthoDB" id="2895230at2"/>
<dbReference type="EMBL" id="QYTW02000030">
    <property type="protein sequence ID" value="RST57654.1"/>
    <property type="molecule type" value="Genomic_DNA"/>
</dbReference>
<gene>
    <name evidence="1" type="ORF">D5F11_021580</name>
</gene>
<reference evidence="1 2" key="1">
    <citation type="submission" date="2018-12" db="EMBL/GenBank/DDBJ databases">
        <authorList>
            <person name="Sun L."/>
            <person name="Chen Z."/>
        </authorList>
    </citation>
    <scope>NUCLEOTIDE SEQUENCE [LARGE SCALE GENOMIC DNA]</scope>
    <source>
        <strain evidence="1 2">LMG 29736</strain>
    </source>
</reference>
<organism evidence="1 2">
    <name type="scientific">Siminovitchia terrae</name>
    <name type="common">Bacillus terrae</name>
    <dbReference type="NCBI Taxonomy" id="1914933"/>
    <lineage>
        <taxon>Bacteria</taxon>
        <taxon>Bacillati</taxon>
        <taxon>Bacillota</taxon>
        <taxon>Bacilli</taxon>
        <taxon>Bacillales</taxon>
        <taxon>Bacillaceae</taxon>
        <taxon>Siminovitchia</taxon>
    </lineage>
</organism>
<dbReference type="AlphaFoldDB" id="A0A429X2E9"/>
<evidence type="ECO:0000313" key="1">
    <source>
        <dbReference type="EMBL" id="RST57654.1"/>
    </source>
</evidence>
<dbReference type="Proteomes" id="UP000287296">
    <property type="component" value="Unassembled WGS sequence"/>
</dbReference>
<evidence type="ECO:0000313" key="2">
    <source>
        <dbReference type="Proteomes" id="UP000287296"/>
    </source>
</evidence>